<evidence type="ECO:0000313" key="1">
    <source>
        <dbReference type="EMBL" id="KIJ46066.1"/>
    </source>
</evidence>
<keyword evidence="2" id="KW-1185">Reference proteome</keyword>
<evidence type="ECO:0000313" key="2">
    <source>
        <dbReference type="Proteomes" id="UP000054279"/>
    </source>
</evidence>
<dbReference type="HOGENOM" id="CLU_2293498_0_0_1"/>
<name>A0A0C9W448_SPHS4</name>
<proteinExistence type="predicted"/>
<sequence length="101" mass="11035">MQAFSPLDSTESKDTNVARFQQLDQYNTRPAIIDLDELAATTLDDIECLGFISVGINISSLLGELRSAGATLLDTSTMGLKAMDILLQGPDFAQKFHRTIE</sequence>
<organism evidence="1 2">
    <name type="scientific">Sphaerobolus stellatus (strain SS14)</name>
    <dbReference type="NCBI Taxonomy" id="990650"/>
    <lineage>
        <taxon>Eukaryota</taxon>
        <taxon>Fungi</taxon>
        <taxon>Dikarya</taxon>
        <taxon>Basidiomycota</taxon>
        <taxon>Agaricomycotina</taxon>
        <taxon>Agaricomycetes</taxon>
        <taxon>Phallomycetidae</taxon>
        <taxon>Geastrales</taxon>
        <taxon>Sphaerobolaceae</taxon>
        <taxon>Sphaerobolus</taxon>
    </lineage>
</organism>
<gene>
    <name evidence="1" type="ORF">M422DRAFT_250495</name>
</gene>
<protein>
    <submittedName>
        <fullName evidence="1">Uncharacterized protein</fullName>
    </submittedName>
</protein>
<dbReference type="AlphaFoldDB" id="A0A0C9W448"/>
<accession>A0A0C9W448</accession>
<reference evidence="1 2" key="1">
    <citation type="submission" date="2014-06" db="EMBL/GenBank/DDBJ databases">
        <title>Evolutionary Origins and Diversification of the Mycorrhizal Mutualists.</title>
        <authorList>
            <consortium name="DOE Joint Genome Institute"/>
            <consortium name="Mycorrhizal Genomics Consortium"/>
            <person name="Kohler A."/>
            <person name="Kuo A."/>
            <person name="Nagy L.G."/>
            <person name="Floudas D."/>
            <person name="Copeland A."/>
            <person name="Barry K.W."/>
            <person name="Cichocki N."/>
            <person name="Veneault-Fourrey C."/>
            <person name="LaButti K."/>
            <person name="Lindquist E.A."/>
            <person name="Lipzen A."/>
            <person name="Lundell T."/>
            <person name="Morin E."/>
            <person name="Murat C."/>
            <person name="Riley R."/>
            <person name="Ohm R."/>
            <person name="Sun H."/>
            <person name="Tunlid A."/>
            <person name="Henrissat B."/>
            <person name="Grigoriev I.V."/>
            <person name="Hibbett D.S."/>
            <person name="Martin F."/>
        </authorList>
    </citation>
    <scope>NUCLEOTIDE SEQUENCE [LARGE SCALE GENOMIC DNA]</scope>
    <source>
        <strain evidence="1 2">SS14</strain>
    </source>
</reference>
<dbReference type="EMBL" id="KN837109">
    <property type="protein sequence ID" value="KIJ46066.1"/>
    <property type="molecule type" value="Genomic_DNA"/>
</dbReference>
<dbReference type="Proteomes" id="UP000054279">
    <property type="component" value="Unassembled WGS sequence"/>
</dbReference>